<organism evidence="10">
    <name type="scientific">freshwater metagenome</name>
    <dbReference type="NCBI Taxonomy" id="449393"/>
    <lineage>
        <taxon>unclassified sequences</taxon>
        <taxon>metagenomes</taxon>
        <taxon>ecological metagenomes</taxon>
    </lineage>
</organism>
<dbReference type="PRINTS" id="PR00164">
    <property type="entry name" value="ABC2TRNSPORT"/>
</dbReference>
<keyword evidence="6 8" id="KW-1133">Transmembrane helix</keyword>
<feature type="domain" description="ABC transmembrane type-2" evidence="9">
    <location>
        <begin position="36"/>
        <end position="260"/>
    </location>
</feature>
<feature type="transmembrane region" description="Helical" evidence="8">
    <location>
        <begin position="209"/>
        <end position="227"/>
    </location>
</feature>
<dbReference type="EMBL" id="CAEZYS010000082">
    <property type="protein sequence ID" value="CAB4737462.1"/>
    <property type="molecule type" value="Genomic_DNA"/>
</dbReference>
<dbReference type="Pfam" id="PF01061">
    <property type="entry name" value="ABC2_membrane"/>
    <property type="match status" value="1"/>
</dbReference>
<evidence type="ECO:0000256" key="4">
    <source>
        <dbReference type="ARBA" id="ARBA00022519"/>
    </source>
</evidence>
<feature type="transmembrane region" description="Helical" evidence="8">
    <location>
        <begin position="177"/>
        <end position="197"/>
    </location>
</feature>
<dbReference type="PROSITE" id="PS51012">
    <property type="entry name" value="ABC_TM2"/>
    <property type="match status" value="1"/>
</dbReference>
<evidence type="ECO:0000313" key="10">
    <source>
        <dbReference type="EMBL" id="CAB4737462.1"/>
    </source>
</evidence>
<keyword evidence="5 8" id="KW-0812">Transmembrane</keyword>
<evidence type="ECO:0000256" key="5">
    <source>
        <dbReference type="ARBA" id="ARBA00022692"/>
    </source>
</evidence>
<feature type="transmembrane region" description="Helical" evidence="8">
    <location>
        <begin position="35"/>
        <end position="56"/>
    </location>
</feature>
<evidence type="ECO:0000256" key="1">
    <source>
        <dbReference type="ARBA" id="ARBA00004429"/>
    </source>
</evidence>
<feature type="transmembrane region" description="Helical" evidence="8">
    <location>
        <begin position="146"/>
        <end position="171"/>
    </location>
</feature>
<sequence length="268" mass="31033">MSFISTSRIIQVRNDLELLFILAKRDISVRYKQTILGIIWAIIKPLVTMSVFLFAFKNVSNIQDLGGYPIQLVIFSGVLFWNFFANTFQFSSNSILTNSNLISKVYFPRIIIPISAISVPFIDFIIGFIIYLILSFSLNYSISLHILYLPVAFFFLLLFSLGLGLIFSSFAIKHRDFLQIIPLIVQYGFFITPIIYTSNEIIGKAWFKYYLFINPLVGLVEFFRFSLIKGYHILSFFDFFISCLISLVVFVLGLLVFKFKENTFVDYL</sequence>
<feature type="transmembrane region" description="Helical" evidence="8">
    <location>
        <begin position="68"/>
        <end position="90"/>
    </location>
</feature>
<keyword evidence="2" id="KW-0813">Transport</keyword>
<dbReference type="PANTHER" id="PTHR30413">
    <property type="entry name" value="INNER MEMBRANE TRANSPORT PERMEASE"/>
    <property type="match status" value="1"/>
</dbReference>
<keyword evidence="7 8" id="KW-0472">Membrane</keyword>
<protein>
    <submittedName>
        <fullName evidence="10">Unannotated protein</fullName>
    </submittedName>
</protein>
<evidence type="ECO:0000256" key="7">
    <source>
        <dbReference type="ARBA" id="ARBA00023136"/>
    </source>
</evidence>
<keyword evidence="3" id="KW-1003">Cell membrane</keyword>
<reference evidence="10" key="1">
    <citation type="submission" date="2020-05" db="EMBL/GenBank/DDBJ databases">
        <authorList>
            <person name="Chiriac C."/>
            <person name="Salcher M."/>
            <person name="Ghai R."/>
            <person name="Kavagutti S V."/>
        </authorList>
    </citation>
    <scope>NUCLEOTIDE SEQUENCE</scope>
</reference>
<dbReference type="GO" id="GO:0140359">
    <property type="term" value="F:ABC-type transporter activity"/>
    <property type="evidence" value="ECO:0007669"/>
    <property type="project" value="InterPro"/>
</dbReference>
<feature type="transmembrane region" description="Helical" evidence="8">
    <location>
        <begin position="233"/>
        <end position="257"/>
    </location>
</feature>
<evidence type="ECO:0000256" key="3">
    <source>
        <dbReference type="ARBA" id="ARBA00022475"/>
    </source>
</evidence>
<dbReference type="PANTHER" id="PTHR30413:SF8">
    <property type="entry name" value="TRANSPORT PERMEASE PROTEIN"/>
    <property type="match status" value="1"/>
</dbReference>
<evidence type="ECO:0000256" key="2">
    <source>
        <dbReference type="ARBA" id="ARBA00022448"/>
    </source>
</evidence>
<dbReference type="AlphaFoldDB" id="A0A6J6SRE4"/>
<feature type="transmembrane region" description="Helical" evidence="8">
    <location>
        <begin position="110"/>
        <end position="134"/>
    </location>
</feature>
<dbReference type="InterPro" id="IPR047817">
    <property type="entry name" value="ABC2_TM_bact-type"/>
</dbReference>
<dbReference type="GO" id="GO:0043190">
    <property type="term" value="C:ATP-binding cassette (ABC) transporter complex"/>
    <property type="evidence" value="ECO:0007669"/>
    <property type="project" value="InterPro"/>
</dbReference>
<dbReference type="InterPro" id="IPR013525">
    <property type="entry name" value="ABC2_TM"/>
</dbReference>
<dbReference type="GO" id="GO:0015920">
    <property type="term" value="P:lipopolysaccharide transport"/>
    <property type="evidence" value="ECO:0007669"/>
    <property type="project" value="TreeGrafter"/>
</dbReference>
<gene>
    <name evidence="10" type="ORF">UFOPK2782_00715</name>
</gene>
<evidence type="ECO:0000259" key="9">
    <source>
        <dbReference type="PROSITE" id="PS51012"/>
    </source>
</evidence>
<accession>A0A6J6SRE4</accession>
<keyword evidence="4" id="KW-0997">Cell inner membrane</keyword>
<proteinExistence type="predicted"/>
<evidence type="ECO:0000256" key="6">
    <source>
        <dbReference type="ARBA" id="ARBA00022989"/>
    </source>
</evidence>
<comment type="subcellular location">
    <subcellularLocation>
        <location evidence="1">Cell inner membrane</location>
        <topology evidence="1">Multi-pass membrane protein</topology>
    </subcellularLocation>
</comment>
<evidence type="ECO:0000256" key="8">
    <source>
        <dbReference type="SAM" id="Phobius"/>
    </source>
</evidence>
<dbReference type="InterPro" id="IPR000412">
    <property type="entry name" value="ABC_2_transport"/>
</dbReference>
<name>A0A6J6SRE4_9ZZZZ</name>